<sequence>MQTAKEKQRTKEPVKIWLYELINLAYEMKIYLMSLQVKLFLKLNPVLSSEVRKLKPTCYNRLMMSPRSVKEMTVRLQDIVMDKEESSLDGSAINELPSSIEYLSKLVILNLGNCSRLEGLPNKICKLKSLQYFNLSGCSNLKS</sequence>
<dbReference type="PANTHER" id="PTHR16083:SF82">
    <property type="entry name" value="C-JID DOMAIN-CONTAINING PROTEIN"/>
    <property type="match status" value="1"/>
</dbReference>
<dbReference type="PANTHER" id="PTHR16083">
    <property type="entry name" value="LEUCINE RICH REPEAT CONTAINING PROTEIN"/>
    <property type="match status" value="1"/>
</dbReference>
<organism evidence="1 2">
    <name type="scientific">Citrus x changshan-huyou</name>
    <dbReference type="NCBI Taxonomy" id="2935761"/>
    <lineage>
        <taxon>Eukaryota</taxon>
        <taxon>Viridiplantae</taxon>
        <taxon>Streptophyta</taxon>
        <taxon>Embryophyta</taxon>
        <taxon>Tracheophyta</taxon>
        <taxon>Spermatophyta</taxon>
        <taxon>Magnoliopsida</taxon>
        <taxon>eudicotyledons</taxon>
        <taxon>Gunneridae</taxon>
        <taxon>Pentapetalae</taxon>
        <taxon>rosids</taxon>
        <taxon>malvids</taxon>
        <taxon>Sapindales</taxon>
        <taxon>Rutaceae</taxon>
        <taxon>Aurantioideae</taxon>
        <taxon>Citrus</taxon>
    </lineage>
</organism>
<dbReference type="Gene3D" id="3.80.10.10">
    <property type="entry name" value="Ribonuclease Inhibitor"/>
    <property type="match status" value="1"/>
</dbReference>
<comment type="caution">
    <text evidence="1">The sequence shown here is derived from an EMBL/GenBank/DDBJ whole genome shotgun (WGS) entry which is preliminary data.</text>
</comment>
<dbReference type="InterPro" id="IPR032675">
    <property type="entry name" value="LRR_dom_sf"/>
</dbReference>
<dbReference type="AlphaFoldDB" id="A0AAP0MQ20"/>
<proteinExistence type="predicted"/>
<keyword evidence="2" id="KW-1185">Reference proteome</keyword>
<reference evidence="1 2" key="1">
    <citation type="submission" date="2024-05" db="EMBL/GenBank/DDBJ databases">
        <title>Haplotype-resolved chromosome-level genome assembly of Huyou (Citrus changshanensis).</title>
        <authorList>
            <person name="Miao C."/>
            <person name="Chen W."/>
            <person name="Wu Y."/>
            <person name="Wang L."/>
            <person name="Zhao S."/>
            <person name="Grierson D."/>
            <person name="Xu C."/>
            <person name="Chen K."/>
        </authorList>
    </citation>
    <scope>NUCLEOTIDE SEQUENCE [LARGE SCALE GENOMIC DNA]</scope>
    <source>
        <strain evidence="1">01-14</strain>
        <tissue evidence="1">Leaf</tissue>
    </source>
</reference>
<dbReference type="SUPFAM" id="SSF52058">
    <property type="entry name" value="L domain-like"/>
    <property type="match status" value="1"/>
</dbReference>
<evidence type="ECO:0000313" key="2">
    <source>
        <dbReference type="Proteomes" id="UP001428341"/>
    </source>
</evidence>
<name>A0AAP0MQ20_9ROSI</name>
<dbReference type="EMBL" id="JBCGBO010000002">
    <property type="protein sequence ID" value="KAK9221153.1"/>
    <property type="molecule type" value="Genomic_DNA"/>
</dbReference>
<evidence type="ECO:0000313" key="1">
    <source>
        <dbReference type="EMBL" id="KAK9221153.1"/>
    </source>
</evidence>
<evidence type="ECO:0008006" key="3">
    <source>
        <dbReference type="Google" id="ProtNLM"/>
    </source>
</evidence>
<dbReference type="Proteomes" id="UP001428341">
    <property type="component" value="Unassembled WGS sequence"/>
</dbReference>
<gene>
    <name evidence="1" type="ORF">WN944_009578</name>
</gene>
<protein>
    <recommendedName>
        <fullName evidence="3">Disease resistance protein</fullName>
    </recommendedName>
</protein>
<accession>A0AAP0MQ20</accession>